<dbReference type="PANTHER" id="PTHR44846:SF7">
    <property type="entry name" value="TRANSCRIPTIONAL REGULATOR OF 2-AMINOETHYLPHOSPHONATE DEGRADATION OPERONS-RELATED"/>
    <property type="match status" value="1"/>
</dbReference>
<dbReference type="Proteomes" id="UP000219215">
    <property type="component" value="Chromosome DPRO"/>
</dbReference>
<reference evidence="6" key="1">
    <citation type="submission" date="2017-09" db="EMBL/GenBank/DDBJ databases">
        <authorList>
            <person name="Regsiter A."/>
            <person name="William W."/>
        </authorList>
    </citation>
    <scope>NUCLEOTIDE SEQUENCE [LARGE SCALE GENOMIC DNA]</scope>
    <source>
        <strain evidence="6">500-1</strain>
    </source>
</reference>
<evidence type="ECO:0000256" key="3">
    <source>
        <dbReference type="ARBA" id="ARBA00023163"/>
    </source>
</evidence>
<dbReference type="AlphaFoldDB" id="A0A2C8F7I6"/>
<dbReference type="GO" id="GO:0045892">
    <property type="term" value="P:negative regulation of DNA-templated transcription"/>
    <property type="evidence" value="ECO:0007669"/>
    <property type="project" value="TreeGrafter"/>
</dbReference>
<dbReference type="InterPro" id="IPR036388">
    <property type="entry name" value="WH-like_DNA-bd_sf"/>
</dbReference>
<dbReference type="EMBL" id="LT907975">
    <property type="protein sequence ID" value="SOB57994.1"/>
    <property type="molecule type" value="Genomic_DNA"/>
</dbReference>
<keyword evidence="1" id="KW-0805">Transcription regulation</keyword>
<evidence type="ECO:0000313" key="5">
    <source>
        <dbReference type="EMBL" id="SOB57994.1"/>
    </source>
</evidence>
<organism evidence="5 6">
    <name type="scientific">Pseudodesulfovibrio profundus</name>
    <dbReference type="NCBI Taxonomy" id="57320"/>
    <lineage>
        <taxon>Bacteria</taxon>
        <taxon>Pseudomonadati</taxon>
        <taxon>Thermodesulfobacteriota</taxon>
        <taxon>Desulfovibrionia</taxon>
        <taxon>Desulfovibrionales</taxon>
        <taxon>Desulfovibrionaceae</taxon>
    </lineage>
</organism>
<dbReference type="OrthoDB" id="9812645at2"/>
<keyword evidence="6" id="KW-1185">Reference proteome</keyword>
<dbReference type="InterPro" id="IPR028978">
    <property type="entry name" value="Chorismate_lyase_/UTRA_dom_sf"/>
</dbReference>
<dbReference type="SUPFAM" id="SSF46785">
    <property type="entry name" value="Winged helix' DNA-binding domain"/>
    <property type="match status" value="1"/>
</dbReference>
<dbReference type="InterPro" id="IPR036390">
    <property type="entry name" value="WH_DNA-bd_sf"/>
</dbReference>
<evidence type="ECO:0000256" key="2">
    <source>
        <dbReference type="ARBA" id="ARBA00023125"/>
    </source>
</evidence>
<sequence>MGERKEKPQYLTLKRFILELLRKGKLSPHEKLPSERDLTKQFALNRNTVRHALGILEREGKIYRSGRKGWFASGQRLVFDPSKEHVNFDKLARKQGFTPAWQVLESGTMQATGELQELFNVEEGTELFHVFETGSLDGHQVYYSEYFFLAEICPGFLPKIVSRPMTDVLREDYSIHLYQKDLLIRPINMEEETASHIGLPTHSPGIFFRRIKNSQQGRIVQVDYEYWRADSIELRSTFSS</sequence>
<name>A0A2C8F7I6_9BACT</name>
<dbReference type="CDD" id="cd07377">
    <property type="entry name" value="WHTH_GntR"/>
    <property type="match status" value="1"/>
</dbReference>
<dbReference type="GO" id="GO:0003700">
    <property type="term" value="F:DNA-binding transcription factor activity"/>
    <property type="evidence" value="ECO:0007669"/>
    <property type="project" value="InterPro"/>
</dbReference>
<dbReference type="PROSITE" id="PS50949">
    <property type="entry name" value="HTH_GNTR"/>
    <property type="match status" value="1"/>
</dbReference>
<evidence type="ECO:0000259" key="4">
    <source>
        <dbReference type="PROSITE" id="PS50949"/>
    </source>
</evidence>
<dbReference type="Pfam" id="PF07702">
    <property type="entry name" value="UTRA"/>
    <property type="match status" value="1"/>
</dbReference>
<dbReference type="Gene3D" id="1.10.10.10">
    <property type="entry name" value="Winged helix-like DNA-binding domain superfamily/Winged helix DNA-binding domain"/>
    <property type="match status" value="1"/>
</dbReference>
<dbReference type="KEGG" id="pprf:DPRO_1109"/>
<dbReference type="PANTHER" id="PTHR44846">
    <property type="entry name" value="MANNOSYL-D-GLYCERATE TRANSPORT/METABOLISM SYSTEM REPRESSOR MNGR-RELATED"/>
    <property type="match status" value="1"/>
</dbReference>
<accession>A0A2C8F7I6</accession>
<dbReference type="PRINTS" id="PR00035">
    <property type="entry name" value="HTHGNTR"/>
</dbReference>
<dbReference type="Gene3D" id="3.40.1410.10">
    <property type="entry name" value="Chorismate lyase-like"/>
    <property type="match status" value="1"/>
</dbReference>
<dbReference type="RefSeq" id="WP_097011149.1">
    <property type="nucleotide sequence ID" value="NZ_LT907975.1"/>
</dbReference>
<proteinExistence type="predicted"/>
<dbReference type="SMART" id="SM00345">
    <property type="entry name" value="HTH_GNTR"/>
    <property type="match status" value="1"/>
</dbReference>
<keyword evidence="3" id="KW-0804">Transcription</keyword>
<protein>
    <recommendedName>
        <fullName evidence="4">HTH gntR-type domain-containing protein</fullName>
    </recommendedName>
</protein>
<dbReference type="Pfam" id="PF00392">
    <property type="entry name" value="GntR"/>
    <property type="match status" value="1"/>
</dbReference>
<dbReference type="SUPFAM" id="SSF64288">
    <property type="entry name" value="Chorismate lyase-like"/>
    <property type="match status" value="1"/>
</dbReference>
<feature type="domain" description="HTH gntR-type" evidence="4">
    <location>
        <begin position="7"/>
        <end position="75"/>
    </location>
</feature>
<dbReference type="GO" id="GO:0003677">
    <property type="term" value="F:DNA binding"/>
    <property type="evidence" value="ECO:0007669"/>
    <property type="project" value="UniProtKB-KW"/>
</dbReference>
<dbReference type="InterPro" id="IPR050679">
    <property type="entry name" value="Bact_HTH_transcr_reg"/>
</dbReference>
<gene>
    <name evidence="5" type="ORF">DPRO_1109</name>
</gene>
<dbReference type="InterPro" id="IPR000524">
    <property type="entry name" value="Tscrpt_reg_HTH_GntR"/>
</dbReference>
<keyword evidence="2" id="KW-0238">DNA-binding</keyword>
<dbReference type="SMART" id="SM00866">
    <property type="entry name" value="UTRA"/>
    <property type="match status" value="1"/>
</dbReference>
<evidence type="ECO:0000313" key="6">
    <source>
        <dbReference type="Proteomes" id="UP000219215"/>
    </source>
</evidence>
<evidence type="ECO:0000256" key="1">
    <source>
        <dbReference type="ARBA" id="ARBA00023015"/>
    </source>
</evidence>
<dbReference type="InterPro" id="IPR011663">
    <property type="entry name" value="UTRA"/>
</dbReference>